<reference evidence="2 3" key="1">
    <citation type="journal article" date="2014" name="Genome Announc.">
        <title>Draft genome sequences of eight enterohepatic helicobacter species isolated from both laboratory and wild rodents.</title>
        <authorList>
            <person name="Sheh A."/>
            <person name="Shen Z."/>
            <person name="Fox J.G."/>
        </authorList>
    </citation>
    <scope>NUCLEOTIDE SEQUENCE [LARGE SCALE GENOMIC DNA]</scope>
    <source>
        <strain evidence="2 3">ST1</strain>
    </source>
</reference>
<dbReference type="SUPFAM" id="SSF53474">
    <property type="entry name" value="alpha/beta-Hydrolases"/>
    <property type="match status" value="1"/>
</dbReference>
<dbReference type="OrthoDB" id="5321065at2"/>
<evidence type="ECO:0000313" key="3">
    <source>
        <dbReference type="Proteomes" id="UP000029922"/>
    </source>
</evidence>
<organism evidence="1 4">
    <name type="scientific">Helicobacter muridarum</name>
    <dbReference type="NCBI Taxonomy" id="216"/>
    <lineage>
        <taxon>Bacteria</taxon>
        <taxon>Pseudomonadati</taxon>
        <taxon>Campylobacterota</taxon>
        <taxon>Epsilonproteobacteria</taxon>
        <taxon>Campylobacterales</taxon>
        <taxon>Helicobacteraceae</taxon>
        <taxon>Helicobacter</taxon>
    </lineage>
</organism>
<dbReference type="RefSeq" id="WP_052089584.1">
    <property type="nucleotide sequence ID" value="NZ_FZML01000003.1"/>
</dbReference>
<dbReference type="AlphaFoldDB" id="A0A377PYH6"/>
<accession>A0A377PYH6</accession>
<keyword evidence="4" id="KW-1185">Reference proteome</keyword>
<evidence type="ECO:0000313" key="4">
    <source>
        <dbReference type="Proteomes" id="UP000255139"/>
    </source>
</evidence>
<dbReference type="Proteomes" id="UP000255139">
    <property type="component" value="Unassembled WGS sequence"/>
</dbReference>
<dbReference type="InterPro" id="IPR029058">
    <property type="entry name" value="AB_hydrolase_fold"/>
</dbReference>
<dbReference type="EMBL" id="UGJE01000002">
    <property type="protein sequence ID" value="STQ86633.1"/>
    <property type="molecule type" value="Genomic_DNA"/>
</dbReference>
<evidence type="ECO:0000313" key="1">
    <source>
        <dbReference type="EMBL" id="STQ86633.1"/>
    </source>
</evidence>
<name>A0A377PYH6_9HELI</name>
<proteinExistence type="predicted"/>
<reference evidence="1 4" key="2">
    <citation type="submission" date="2018-06" db="EMBL/GenBank/DDBJ databases">
        <authorList>
            <consortium name="Pathogen Informatics"/>
            <person name="Doyle S."/>
        </authorList>
    </citation>
    <scope>NUCLEOTIDE SEQUENCE [LARGE SCALE GENOMIC DNA]</scope>
    <source>
        <strain evidence="1 4">NCTC12714</strain>
    </source>
</reference>
<dbReference type="EMBL" id="JRPD02000004">
    <property type="protein sequence ID" value="TLE00861.1"/>
    <property type="molecule type" value="Genomic_DNA"/>
</dbReference>
<sequence>MYAYCLPFVVIPNALRYFFHHNGILEKNSNNFKISDTSIHAKFNSAVDYMHVNCKRIANINKIRTHLTNIKSTYTKYIIKPQNIIIFIGGFCDTFHHAIFDIFCSFAKYPYDISLDNKHNIPLSACVMYITFDCYSFLESFIPKALNYNLKIFIISHSWGAKNILRLCLRNNFKIEILITLDCVGHFNITHRPSNIRFWENIFIGDYFSSYHRSNIAALIGGAQGSITFADSNISIPYPYHHASTVQMLEKSKSIKNIPREVLRLKV</sequence>
<protein>
    <submittedName>
        <fullName evidence="1">Uncharacterized protein</fullName>
    </submittedName>
</protein>
<gene>
    <name evidence="2" type="ORF">LS73_002880</name>
    <name evidence="1" type="ORF">NCTC12714_01444</name>
</gene>
<evidence type="ECO:0000313" key="2">
    <source>
        <dbReference type="EMBL" id="TLE00861.1"/>
    </source>
</evidence>
<dbReference type="Proteomes" id="UP000029922">
    <property type="component" value="Unassembled WGS sequence"/>
</dbReference>